<protein>
    <submittedName>
        <fullName evidence="4">FAD-dependent oxidoreductase</fullName>
    </submittedName>
</protein>
<evidence type="ECO:0000256" key="1">
    <source>
        <dbReference type="ARBA" id="ARBA00023002"/>
    </source>
</evidence>
<dbReference type="PRINTS" id="PR00368">
    <property type="entry name" value="FADPNR"/>
</dbReference>
<dbReference type="EMBL" id="JAWLNX010000002">
    <property type="protein sequence ID" value="MEB3366584.1"/>
    <property type="molecule type" value="Genomic_DNA"/>
</dbReference>
<dbReference type="Pfam" id="PF04324">
    <property type="entry name" value="Fer2_BFD"/>
    <property type="match status" value="1"/>
</dbReference>
<dbReference type="PRINTS" id="PR00411">
    <property type="entry name" value="PNDRDTASEI"/>
</dbReference>
<dbReference type="PANTHER" id="PTHR42949:SF3">
    <property type="entry name" value="ANAEROBIC GLYCEROL-3-PHOSPHATE DEHYDROGENASE SUBUNIT B"/>
    <property type="match status" value="1"/>
</dbReference>
<dbReference type="InterPro" id="IPR041854">
    <property type="entry name" value="BFD-like_2Fe2S-bd_dom_sf"/>
</dbReference>
<sequence>MSVDGDPRPAGAIERCDVAVVGGGPAGLSAALHLARLGAYVILLDEAEELGGQYFKRRQGSVLAKHGDFRPEGTSLISAVRASGVRCWTECSVWGVGEDERTLLVAGPEDEPRSVSARAVLVATGGYERSIPFSGWQLPGVVTPGYALHLATCDRIPVGQRAVVAGTGPFLLPVSCALLDVGVEVAAVVEVNRPYRPSLRVAAALAHPARLAEFASYRAVLARRKVPLLQGWQVVEANGSGALERVRIESVGGREAGREYDVDALAVAYGFRPATELVRLLGARCEVRQGDLFPRTDGRGRTTAEGVYVAGESAGIAGVHVARLRGEVTAASIAADLGLPGAAEPARATLRRLRRGEAFSAVTADLYPVPDSLISGLCDGTVICRCEGVTAGQIRAADAVGWNDRNSVKGATRAGMGPCQGRECAPAVAALCGASGSTEPFPARMPIKPVPIRVAMGESAEEVS</sequence>
<dbReference type="SUPFAM" id="SSF51905">
    <property type="entry name" value="FAD/NAD(P)-binding domain"/>
    <property type="match status" value="1"/>
</dbReference>
<dbReference type="InterPro" id="IPR036188">
    <property type="entry name" value="FAD/NAD-bd_sf"/>
</dbReference>
<evidence type="ECO:0000313" key="4">
    <source>
        <dbReference type="EMBL" id="MEB3366584.1"/>
    </source>
</evidence>
<dbReference type="InterPro" id="IPR007419">
    <property type="entry name" value="BFD-like_2Fe2S-bd_dom"/>
</dbReference>
<evidence type="ECO:0000259" key="2">
    <source>
        <dbReference type="Pfam" id="PF04324"/>
    </source>
</evidence>
<reference evidence="4 5" key="1">
    <citation type="submission" date="2023-10" db="EMBL/GenBank/DDBJ databases">
        <title>Saccharopolyspora sp. nov., isolated from mangrove soil.</title>
        <authorList>
            <person name="Lu Y."/>
            <person name="Liu W."/>
        </authorList>
    </citation>
    <scope>NUCLEOTIDE SEQUENCE [LARGE SCALE GENOMIC DNA]</scope>
    <source>
        <strain evidence="4 5">S2-29</strain>
    </source>
</reference>
<evidence type="ECO:0000259" key="3">
    <source>
        <dbReference type="Pfam" id="PF07992"/>
    </source>
</evidence>
<accession>A0ABU6A5F0</accession>
<gene>
    <name evidence="4" type="ORF">R4I43_04125</name>
</gene>
<dbReference type="Proteomes" id="UP001327093">
    <property type="component" value="Unassembled WGS sequence"/>
</dbReference>
<keyword evidence="1" id="KW-0560">Oxidoreductase</keyword>
<keyword evidence="5" id="KW-1185">Reference proteome</keyword>
<dbReference type="InterPro" id="IPR017224">
    <property type="entry name" value="Opine_Oxase_asu/HCN_bsu"/>
</dbReference>
<feature type="domain" description="FAD/NAD(P)-binding" evidence="3">
    <location>
        <begin position="17"/>
        <end position="323"/>
    </location>
</feature>
<dbReference type="Gene3D" id="1.10.10.1100">
    <property type="entry name" value="BFD-like [2Fe-2S]-binding domain"/>
    <property type="match status" value="1"/>
</dbReference>
<dbReference type="InterPro" id="IPR023753">
    <property type="entry name" value="FAD/NAD-binding_dom"/>
</dbReference>
<dbReference type="RefSeq" id="WP_324264152.1">
    <property type="nucleotide sequence ID" value="NZ_JAWLNX010000002.1"/>
</dbReference>
<proteinExistence type="predicted"/>
<name>A0ABU6A5F0_9PSEU</name>
<feature type="domain" description="BFD-like [2Fe-2S]-binding" evidence="2">
    <location>
        <begin position="382"/>
        <end position="431"/>
    </location>
</feature>
<evidence type="ECO:0000313" key="5">
    <source>
        <dbReference type="Proteomes" id="UP001327093"/>
    </source>
</evidence>
<comment type="caution">
    <text evidence="4">The sequence shown here is derived from an EMBL/GenBank/DDBJ whole genome shotgun (WGS) entry which is preliminary data.</text>
</comment>
<dbReference type="Pfam" id="PF07992">
    <property type="entry name" value="Pyr_redox_2"/>
    <property type="match status" value="1"/>
</dbReference>
<dbReference type="Gene3D" id="3.50.50.60">
    <property type="entry name" value="FAD/NAD(P)-binding domain"/>
    <property type="match status" value="2"/>
</dbReference>
<dbReference type="PIRSF" id="PIRSF037495">
    <property type="entry name" value="Opine_OX_OoxA/HcnB"/>
    <property type="match status" value="1"/>
</dbReference>
<dbReference type="CDD" id="cd19946">
    <property type="entry name" value="GlpA-like_Fer2_BFD-like"/>
    <property type="match status" value="1"/>
</dbReference>
<dbReference type="PANTHER" id="PTHR42949">
    <property type="entry name" value="ANAEROBIC GLYCEROL-3-PHOSPHATE DEHYDROGENASE SUBUNIT B"/>
    <property type="match status" value="1"/>
</dbReference>
<organism evidence="4 5">
    <name type="scientific">Saccharopolyspora mangrovi</name>
    <dbReference type="NCBI Taxonomy" id="3082379"/>
    <lineage>
        <taxon>Bacteria</taxon>
        <taxon>Bacillati</taxon>
        <taxon>Actinomycetota</taxon>
        <taxon>Actinomycetes</taxon>
        <taxon>Pseudonocardiales</taxon>
        <taxon>Pseudonocardiaceae</taxon>
        <taxon>Saccharopolyspora</taxon>
    </lineage>
</organism>
<dbReference type="InterPro" id="IPR051691">
    <property type="entry name" value="Metab_Enz_Cyan_OpOx_G3PDH"/>
</dbReference>